<dbReference type="PATRIC" id="fig|1107882.3.peg.5760"/>
<evidence type="ECO:0000313" key="3">
    <source>
        <dbReference type="EMBL" id="EHK53509.1"/>
    </source>
</evidence>
<dbReference type="AlphaFoldDB" id="H0I0G3"/>
<evidence type="ECO:0000259" key="2">
    <source>
        <dbReference type="PROSITE" id="PS50943"/>
    </source>
</evidence>
<reference evidence="3 4" key="1">
    <citation type="journal article" date="2012" name="J. Bacteriol.">
        <title>Draft Genome Sequence of Mesorhizobium alhagi CCNWXJ12-2T, a Novel Salt-Resistant Species Isolated from the Desert of Northwestern China.</title>
        <authorList>
            <person name="Zhou M."/>
            <person name="Chen W."/>
            <person name="Chen H."/>
            <person name="Wei G."/>
        </authorList>
    </citation>
    <scope>NUCLEOTIDE SEQUENCE [LARGE SCALE GENOMIC DNA]</scope>
    <source>
        <strain evidence="3 4">CCNWXJ12-2</strain>
    </source>
</reference>
<dbReference type="Gene3D" id="1.10.260.40">
    <property type="entry name" value="lambda repressor-like DNA-binding domains"/>
    <property type="match status" value="1"/>
</dbReference>
<dbReference type="PROSITE" id="PS50943">
    <property type="entry name" value="HTH_CROC1"/>
    <property type="match status" value="1"/>
</dbReference>
<keyword evidence="1" id="KW-0238">DNA-binding</keyword>
<keyword evidence="4" id="KW-1185">Reference proteome</keyword>
<name>H0I0G3_9HYPH</name>
<evidence type="ECO:0000256" key="1">
    <source>
        <dbReference type="ARBA" id="ARBA00023125"/>
    </source>
</evidence>
<proteinExistence type="predicted"/>
<dbReference type="Pfam" id="PF01381">
    <property type="entry name" value="HTH_3"/>
    <property type="match status" value="1"/>
</dbReference>
<dbReference type="GO" id="GO:0005829">
    <property type="term" value="C:cytosol"/>
    <property type="evidence" value="ECO:0007669"/>
    <property type="project" value="TreeGrafter"/>
</dbReference>
<dbReference type="PANTHER" id="PTHR46797:SF1">
    <property type="entry name" value="METHYLPHOSPHONATE SYNTHASE"/>
    <property type="match status" value="1"/>
</dbReference>
<dbReference type="InterPro" id="IPR001387">
    <property type="entry name" value="Cro/C1-type_HTH"/>
</dbReference>
<dbReference type="Proteomes" id="UP000003250">
    <property type="component" value="Unassembled WGS sequence"/>
</dbReference>
<dbReference type="GO" id="GO:0003700">
    <property type="term" value="F:DNA-binding transcription factor activity"/>
    <property type="evidence" value="ECO:0007669"/>
    <property type="project" value="TreeGrafter"/>
</dbReference>
<evidence type="ECO:0000313" key="4">
    <source>
        <dbReference type="Proteomes" id="UP000003250"/>
    </source>
</evidence>
<protein>
    <submittedName>
        <fullName evidence="3">XRE family transcriptional regulator</fullName>
    </submittedName>
</protein>
<organism evidence="3 4">
    <name type="scientific">Mesorhizobium alhagi CCNWXJ12-2</name>
    <dbReference type="NCBI Taxonomy" id="1107882"/>
    <lineage>
        <taxon>Bacteria</taxon>
        <taxon>Pseudomonadati</taxon>
        <taxon>Pseudomonadota</taxon>
        <taxon>Alphaproteobacteria</taxon>
        <taxon>Hyphomicrobiales</taxon>
        <taxon>Phyllobacteriaceae</taxon>
        <taxon>Allomesorhizobium</taxon>
    </lineage>
</organism>
<sequence>MKLSLQFIVHPGSRERLVVIPESQFRVLEKAAAERHSGQKGREGMSCLPGEVLDAMAKGENPVRAVRLWRGLSGRQLAELVGVSASMLSQIERTGKTGSTKTFKAIACVLDVPLDLIFPDYIEEP</sequence>
<dbReference type="GO" id="GO:0003677">
    <property type="term" value="F:DNA binding"/>
    <property type="evidence" value="ECO:0007669"/>
    <property type="project" value="UniProtKB-KW"/>
</dbReference>
<dbReference type="SMART" id="SM00530">
    <property type="entry name" value="HTH_XRE"/>
    <property type="match status" value="1"/>
</dbReference>
<feature type="domain" description="HTH cro/C1-type" evidence="2">
    <location>
        <begin position="63"/>
        <end position="117"/>
    </location>
</feature>
<dbReference type="SUPFAM" id="SSF47413">
    <property type="entry name" value="lambda repressor-like DNA-binding domains"/>
    <property type="match status" value="1"/>
</dbReference>
<dbReference type="EMBL" id="AHAM01000265">
    <property type="protein sequence ID" value="EHK53509.1"/>
    <property type="molecule type" value="Genomic_DNA"/>
</dbReference>
<gene>
    <name evidence="3" type="ORF">MAXJ12_29752</name>
</gene>
<accession>H0I0G3</accession>
<dbReference type="PANTHER" id="PTHR46797">
    <property type="entry name" value="HTH-TYPE TRANSCRIPTIONAL REGULATOR"/>
    <property type="match status" value="1"/>
</dbReference>
<dbReference type="InterPro" id="IPR050807">
    <property type="entry name" value="TransReg_Diox_bact_type"/>
</dbReference>
<dbReference type="CDD" id="cd00093">
    <property type="entry name" value="HTH_XRE"/>
    <property type="match status" value="1"/>
</dbReference>
<dbReference type="InterPro" id="IPR010982">
    <property type="entry name" value="Lambda_DNA-bd_dom_sf"/>
</dbReference>